<keyword evidence="5 8" id="KW-0648">Protein biosynthesis</keyword>
<keyword evidence="3 8" id="KW-0396">Initiation factor</keyword>
<feature type="domain" description="Tr-type G" evidence="10">
    <location>
        <begin position="12"/>
        <end position="229"/>
    </location>
</feature>
<accession>A0A5B9DFG8</accession>
<dbReference type="InterPro" id="IPR027417">
    <property type="entry name" value="P-loop_NTPase"/>
</dbReference>
<dbReference type="NCBIfam" id="TIGR00491">
    <property type="entry name" value="aIF-2"/>
    <property type="match status" value="1"/>
</dbReference>
<name>A0A5B9DFG8_9ARCH</name>
<dbReference type="Pfam" id="PF00009">
    <property type="entry name" value="GTP_EFTU"/>
    <property type="match status" value="1"/>
</dbReference>
<dbReference type="InterPro" id="IPR004544">
    <property type="entry name" value="TF_aIF-2_arc"/>
</dbReference>
<dbReference type="GO" id="GO:0003924">
    <property type="term" value="F:GTPase activity"/>
    <property type="evidence" value="ECO:0007669"/>
    <property type="project" value="UniProtKB-UniRule"/>
</dbReference>
<dbReference type="NCBIfam" id="NF003078">
    <property type="entry name" value="PRK04004.1"/>
    <property type="match status" value="1"/>
</dbReference>
<dbReference type="AlphaFoldDB" id="A0A5B9DFG8"/>
<protein>
    <recommendedName>
        <fullName evidence="2 8">Probable translation initiation factor IF-2</fullName>
    </recommendedName>
</protein>
<dbReference type="InterPro" id="IPR023115">
    <property type="entry name" value="TIF_IF2_dom3"/>
</dbReference>
<evidence type="ECO:0000313" key="11">
    <source>
        <dbReference type="EMBL" id="QEE17540.1"/>
    </source>
</evidence>
<keyword evidence="4 8" id="KW-0547">Nucleotide-binding</keyword>
<dbReference type="RefSeq" id="WP_147664431.1">
    <property type="nucleotide sequence ID" value="NZ_CP042905.2"/>
</dbReference>
<sequence length="602" mass="67148">MVAKKKISERKIRSPIITVLGHIDHGKTTLLDYIRGTIVQKREAAGITQHIGASFFPMDTILDFCKAPESLRKKITIPGLLVIDTPGHTAFMNLRKRGGAVADFAVLVIEMPTGPMQTTWEAVRILRDKKVPFIIAANKIDRINGWKPEKDADFMESYNKQNKFTKELLDKYLYETIGLFYEEEFPGIERYDRIQDFTKNLAIVPTSAKTGEGIPTLLIVLLGIVQQYLQKKIEYTDGPAQGVVLEVKKETGYGMTLDCIIFDGHLEKGQQIVVGGLNGPITTHIRALLTPKELDEIRDPSKKFSQNEIIYAAAGVKILAPGIEDVVAGAPLRAVGSEDNIDDIVKIIREELETINISTDDEGIILKADTLGSLEAAALLFKQEGFSIRKAEVGAITKKDVADAVAAREVDEYSGQICAFNVKILPDAENEALDQNIRVFQSPVVYRIVEDYKEYITSRKNDEITNVMNELTLPGKISILPQYIFRRSGPLVVGVLVEGGKIIPKMKLINQDGKTVGTLHSIKKDNKNVKQAIKGEEVAISITGGVLGRNVHETDKLYLKAPESHIRQLRTRFRDELAPETLEILIEYVKIMRKLDNLYWAA</sequence>
<reference evidence="11 12" key="1">
    <citation type="journal article" date="2020" name="Nature">
        <title>Isolation of an archaeon at the prokaryote-eukaryote interface.</title>
        <authorList>
            <person name="Imachi H."/>
            <person name="Nobu M.K."/>
            <person name="Nakahara N."/>
            <person name="Morono Y."/>
            <person name="Ogawara M."/>
            <person name="Takaki Y."/>
            <person name="Takano Y."/>
            <person name="Uematsu K."/>
            <person name="Ikuta T."/>
            <person name="Ito M."/>
            <person name="Matsui Y."/>
            <person name="Miyazaki M."/>
            <person name="Murata K."/>
            <person name="Saito Y."/>
            <person name="Sakai S."/>
            <person name="Song C."/>
            <person name="Tasumi E."/>
            <person name="Yamanaka Y."/>
            <person name="Yamaguchi T."/>
            <person name="Kamagata Y."/>
            <person name="Tamaki H."/>
            <person name="Takai K."/>
        </authorList>
    </citation>
    <scope>NUCLEOTIDE SEQUENCE [LARGE SCALE GENOMIC DNA]</scope>
    <source>
        <strain evidence="11 12">MK-D1</strain>
    </source>
</reference>
<dbReference type="PROSITE" id="PS51722">
    <property type="entry name" value="G_TR_2"/>
    <property type="match status" value="1"/>
</dbReference>
<dbReference type="FunFam" id="2.40.30.10:FF:000013">
    <property type="entry name" value="eukaryotic translation initiation factor 5B"/>
    <property type="match status" value="1"/>
</dbReference>
<gene>
    <name evidence="8 11" type="primary">infB</name>
    <name evidence="11" type="ORF">DSAG12_03377</name>
</gene>
<comment type="similarity">
    <text evidence="1 8 9">Belongs to the TRAFAC class translation factor GTPase superfamily. Classic translation factor GTPase family. IF-2 subfamily.</text>
</comment>
<comment type="caution">
    <text evidence="8">Lacks conserved residue(s) required for the propagation of feature annotation.</text>
</comment>
<dbReference type="InterPro" id="IPR000795">
    <property type="entry name" value="T_Tr_GTP-bd_dom"/>
</dbReference>
<evidence type="ECO:0000256" key="6">
    <source>
        <dbReference type="ARBA" id="ARBA00023134"/>
    </source>
</evidence>
<dbReference type="InterPro" id="IPR009000">
    <property type="entry name" value="Transl_B-barrel_sf"/>
</dbReference>
<dbReference type="GeneID" id="41331345"/>
<dbReference type="GO" id="GO:0005737">
    <property type="term" value="C:cytoplasm"/>
    <property type="evidence" value="ECO:0007669"/>
    <property type="project" value="TreeGrafter"/>
</dbReference>
<evidence type="ECO:0000256" key="7">
    <source>
        <dbReference type="ARBA" id="ARBA00024852"/>
    </source>
</evidence>
<dbReference type="InterPro" id="IPR015760">
    <property type="entry name" value="TIF_IF2"/>
</dbReference>
<dbReference type="InterPro" id="IPR036925">
    <property type="entry name" value="TIF_IF2_dom3_sf"/>
</dbReference>
<dbReference type="Proteomes" id="UP000321408">
    <property type="component" value="Chromosome"/>
</dbReference>
<keyword evidence="12" id="KW-1185">Reference proteome</keyword>
<keyword evidence="6 8" id="KW-0342">GTP-binding</keyword>
<dbReference type="OrthoDB" id="30957at2157"/>
<dbReference type="Pfam" id="PF14578">
    <property type="entry name" value="GTP_EFTU_D4"/>
    <property type="match status" value="1"/>
</dbReference>
<dbReference type="PRINTS" id="PR00315">
    <property type="entry name" value="ELONGATNFCT"/>
</dbReference>
<dbReference type="CDD" id="cd01887">
    <property type="entry name" value="IF2_eIF5B"/>
    <property type="match status" value="1"/>
</dbReference>
<dbReference type="SUPFAM" id="SSF52540">
    <property type="entry name" value="P-loop containing nucleoside triphosphate hydrolases"/>
    <property type="match status" value="1"/>
</dbReference>
<comment type="function">
    <text evidence="7 8 9">Function in general translation initiation by promoting the binding of the formylmethionine-tRNA to ribosomes. Seems to function along with eIF-2.</text>
</comment>
<feature type="binding site" evidence="8">
    <location>
        <begin position="138"/>
        <end position="141"/>
    </location>
    <ligand>
        <name>GTP</name>
        <dbReference type="ChEBI" id="CHEBI:37565"/>
    </ligand>
</feature>
<reference evidence="11 12" key="2">
    <citation type="journal article" date="2024" name="Int. J. Syst. Evol. Microbiol.">
        <title>Promethearchaeum syntrophicum gen. nov., sp. nov., an anaerobic, obligately syntrophic archaeon, the first isolate of the lineage 'Asgard' archaea, and proposal of the new archaeal phylum Promethearchaeota phyl. nov. and kingdom Promethearchaeati regn. nov.</title>
        <authorList>
            <person name="Imachi H."/>
            <person name="Nobu M.K."/>
            <person name="Kato S."/>
            <person name="Takaki Y."/>
            <person name="Miyazaki M."/>
            <person name="Miyata M."/>
            <person name="Ogawara M."/>
            <person name="Saito Y."/>
            <person name="Sakai S."/>
            <person name="Tahara Y.O."/>
            <person name="Takano Y."/>
            <person name="Tasumi E."/>
            <person name="Uematsu K."/>
            <person name="Yoshimura T."/>
            <person name="Itoh T."/>
            <person name="Ohkuma M."/>
            <person name="Takai K."/>
        </authorList>
    </citation>
    <scope>NUCLEOTIDE SEQUENCE [LARGE SCALE GENOMIC DNA]</scope>
    <source>
        <strain evidence="11 12">MK-D1</strain>
    </source>
</reference>
<dbReference type="Pfam" id="PF11987">
    <property type="entry name" value="IF-2"/>
    <property type="match status" value="1"/>
</dbReference>
<dbReference type="EMBL" id="CP042905">
    <property type="protein sequence ID" value="QEE17540.1"/>
    <property type="molecule type" value="Genomic_DNA"/>
</dbReference>
<dbReference type="CDD" id="cd16266">
    <property type="entry name" value="IF2_aeIF5B_IV"/>
    <property type="match status" value="1"/>
</dbReference>
<organism evidence="11 12">
    <name type="scientific">Promethearchaeum syntrophicum</name>
    <dbReference type="NCBI Taxonomy" id="2594042"/>
    <lineage>
        <taxon>Archaea</taxon>
        <taxon>Promethearchaeati</taxon>
        <taxon>Promethearchaeota</taxon>
        <taxon>Promethearchaeia</taxon>
        <taxon>Promethearchaeales</taxon>
        <taxon>Promethearchaeaceae</taxon>
        <taxon>Promethearchaeum</taxon>
    </lineage>
</organism>
<dbReference type="Gene3D" id="3.40.50.10050">
    <property type="entry name" value="Translation initiation factor IF- 2, domain 3"/>
    <property type="match status" value="1"/>
</dbReference>
<evidence type="ECO:0000256" key="4">
    <source>
        <dbReference type="ARBA" id="ARBA00022741"/>
    </source>
</evidence>
<proteinExistence type="inferred from homology"/>
<evidence type="ECO:0000256" key="9">
    <source>
        <dbReference type="RuleBase" id="RU000644"/>
    </source>
</evidence>
<dbReference type="KEGG" id="psyt:DSAG12_03377"/>
<dbReference type="HAMAP" id="MF_00100_A">
    <property type="entry name" value="IF_2_A"/>
    <property type="match status" value="1"/>
</dbReference>
<dbReference type="InterPro" id="IPR005225">
    <property type="entry name" value="Small_GTP-bd"/>
</dbReference>
<dbReference type="Gene3D" id="2.40.30.10">
    <property type="entry name" value="Translation factors"/>
    <property type="match status" value="2"/>
</dbReference>
<evidence type="ECO:0000256" key="5">
    <source>
        <dbReference type="ARBA" id="ARBA00022917"/>
    </source>
</evidence>
<dbReference type="Gene3D" id="3.40.50.300">
    <property type="entry name" value="P-loop containing nucleotide triphosphate hydrolases"/>
    <property type="match status" value="1"/>
</dbReference>
<evidence type="ECO:0000313" key="12">
    <source>
        <dbReference type="Proteomes" id="UP000321408"/>
    </source>
</evidence>
<evidence type="ECO:0000256" key="2">
    <source>
        <dbReference type="ARBA" id="ARBA00020166"/>
    </source>
</evidence>
<dbReference type="PANTHER" id="PTHR43381">
    <property type="entry name" value="TRANSLATION INITIATION FACTOR IF-2-RELATED"/>
    <property type="match status" value="1"/>
</dbReference>
<feature type="binding site" evidence="8">
    <location>
        <begin position="84"/>
        <end position="88"/>
    </location>
    <ligand>
        <name>GTP</name>
        <dbReference type="ChEBI" id="CHEBI:37565"/>
    </ligand>
</feature>
<evidence type="ECO:0000256" key="1">
    <source>
        <dbReference type="ARBA" id="ARBA00007733"/>
    </source>
</evidence>
<dbReference type="GO" id="GO:0005525">
    <property type="term" value="F:GTP binding"/>
    <property type="evidence" value="ECO:0007669"/>
    <property type="project" value="UniProtKB-KW"/>
</dbReference>
<dbReference type="InterPro" id="IPR029459">
    <property type="entry name" value="EFTU-type"/>
</dbReference>
<evidence type="ECO:0000256" key="3">
    <source>
        <dbReference type="ARBA" id="ARBA00022540"/>
    </source>
</evidence>
<dbReference type="SUPFAM" id="SSF52156">
    <property type="entry name" value="Initiation factor IF2/eIF5b, domain 3"/>
    <property type="match status" value="1"/>
</dbReference>
<evidence type="ECO:0000256" key="8">
    <source>
        <dbReference type="HAMAP-Rule" id="MF_00100"/>
    </source>
</evidence>
<dbReference type="NCBIfam" id="TIGR00231">
    <property type="entry name" value="small_GTP"/>
    <property type="match status" value="1"/>
</dbReference>
<evidence type="ECO:0000259" key="10">
    <source>
        <dbReference type="PROSITE" id="PS51722"/>
    </source>
</evidence>
<dbReference type="GO" id="GO:0003743">
    <property type="term" value="F:translation initiation factor activity"/>
    <property type="evidence" value="ECO:0007669"/>
    <property type="project" value="UniProtKB-UniRule"/>
</dbReference>
<dbReference type="CDD" id="cd03703">
    <property type="entry name" value="aeIF5B_II"/>
    <property type="match status" value="1"/>
</dbReference>
<dbReference type="FunFam" id="3.40.50.300:FF:000112">
    <property type="entry name" value="Eukaryotic translation initiation factor 5B"/>
    <property type="match status" value="1"/>
</dbReference>
<dbReference type="SUPFAM" id="SSF50447">
    <property type="entry name" value="Translation proteins"/>
    <property type="match status" value="1"/>
</dbReference>
<dbReference type="PANTHER" id="PTHR43381:SF4">
    <property type="entry name" value="EUKARYOTIC TRANSLATION INITIATION FACTOR 5B"/>
    <property type="match status" value="1"/>
</dbReference>